<dbReference type="SUPFAM" id="SSF50129">
    <property type="entry name" value="GroES-like"/>
    <property type="match status" value="1"/>
</dbReference>
<name>A0A7X6JCY4_9HYPH</name>
<dbReference type="Proteomes" id="UP000558475">
    <property type="component" value="Unassembled WGS sequence"/>
</dbReference>
<evidence type="ECO:0000313" key="1">
    <source>
        <dbReference type="EMBL" id="KAB2662469.1"/>
    </source>
</evidence>
<reference evidence="1 3" key="1">
    <citation type="submission" date="2019-09" db="EMBL/GenBank/DDBJ databases">
        <title>Taxonomic organization of the family Brucellaceae based on a phylogenomic approach.</title>
        <authorList>
            <person name="Leclercq S."/>
            <person name="Cloeckaert A."/>
            <person name="Zygmunt M.S."/>
        </authorList>
    </citation>
    <scope>NUCLEOTIDE SEQUENCE [LARGE SCALE GENOMIC DNA]</scope>
    <source>
        <strain evidence="1 3">LMG 18957</strain>
    </source>
</reference>
<dbReference type="EMBL" id="WBWA01000031">
    <property type="protein sequence ID" value="KAB2662469.1"/>
    <property type="molecule type" value="Genomic_DNA"/>
</dbReference>
<organism evidence="2 4">
    <name type="scientific">Brucella tritici</name>
    <dbReference type="NCBI Taxonomy" id="94626"/>
    <lineage>
        <taxon>Bacteria</taxon>
        <taxon>Pseudomonadati</taxon>
        <taxon>Pseudomonadota</taxon>
        <taxon>Alphaproteobacteria</taxon>
        <taxon>Hyphomicrobiales</taxon>
        <taxon>Brucellaceae</taxon>
        <taxon>Brucella/Ochrobactrum group</taxon>
        <taxon>Brucella</taxon>
    </lineage>
</organism>
<sequence>MPGYPINPTEADIRPVTAAASYSIPGIHISGTYAQYILVPERWLLRDTTGLPAEHIAALPVALLIAIRSVQIVGEVKKDDRVLIHAGA</sequence>
<dbReference type="InterPro" id="IPR011032">
    <property type="entry name" value="GroES-like_sf"/>
</dbReference>
<evidence type="ECO:0000313" key="4">
    <source>
        <dbReference type="Proteomes" id="UP000558475"/>
    </source>
</evidence>
<dbReference type="EMBL" id="JAAXZB010000002">
    <property type="protein sequence ID" value="NKW10606.1"/>
    <property type="molecule type" value="Genomic_DNA"/>
</dbReference>
<evidence type="ECO:0000313" key="2">
    <source>
        <dbReference type="EMBL" id="NKW10606.1"/>
    </source>
</evidence>
<accession>A0A7X6JCY4</accession>
<dbReference type="RefSeq" id="WP_151678727.1">
    <property type="nucleotide sequence ID" value="NZ_WBWA01000031.1"/>
</dbReference>
<comment type="caution">
    <text evidence="2">The sequence shown here is derived from an EMBL/GenBank/DDBJ whole genome shotgun (WGS) entry which is preliminary data.</text>
</comment>
<evidence type="ECO:0000313" key="3">
    <source>
        <dbReference type="Proteomes" id="UP000430843"/>
    </source>
</evidence>
<dbReference type="Gene3D" id="3.90.180.10">
    <property type="entry name" value="Medium-chain alcohol dehydrogenases, catalytic domain"/>
    <property type="match status" value="1"/>
</dbReference>
<reference evidence="2 4" key="2">
    <citation type="submission" date="2020-04" db="EMBL/GenBank/DDBJ databases">
        <title>Whole genome sequencing of clinical and environmental type strains of Ochrobactrum.</title>
        <authorList>
            <person name="Dharne M."/>
        </authorList>
    </citation>
    <scope>NUCLEOTIDE SEQUENCE [LARGE SCALE GENOMIC DNA]</scope>
    <source>
        <strain evidence="2 4">DSM 13340</strain>
    </source>
</reference>
<keyword evidence="3" id="KW-1185">Reference proteome</keyword>
<dbReference type="AlphaFoldDB" id="A0A7X6JCY4"/>
<protein>
    <submittedName>
        <fullName evidence="2">Uncharacterized protein</fullName>
    </submittedName>
</protein>
<dbReference type="Proteomes" id="UP000430843">
    <property type="component" value="Unassembled WGS sequence"/>
</dbReference>
<gene>
    <name evidence="1" type="ORF">F9K91_22020</name>
    <name evidence="2" type="ORF">HGG76_19605</name>
</gene>
<proteinExistence type="predicted"/>